<name>A0A7M1RZM8_9CAUD</name>
<dbReference type="EMBL" id="MT774394">
    <property type="protein sequence ID" value="QOR59905.1"/>
    <property type="molecule type" value="Genomic_DNA"/>
</dbReference>
<evidence type="ECO:0000313" key="2">
    <source>
        <dbReference type="Proteomes" id="UP000593898"/>
    </source>
</evidence>
<keyword evidence="2" id="KW-1185">Reference proteome</keyword>
<dbReference type="RefSeq" id="YP_010112063.1">
    <property type="nucleotide sequence ID" value="NC_055887.1"/>
</dbReference>
<protein>
    <submittedName>
        <fullName evidence="1">Uncharacterized protein</fullName>
    </submittedName>
</protein>
<organism evidence="1 2">
    <name type="scientific">uncultured phage cr271_1</name>
    <dbReference type="NCBI Taxonomy" id="2772078"/>
    <lineage>
        <taxon>Viruses</taxon>
        <taxon>Duplodnaviria</taxon>
        <taxon>Heunggongvirae</taxon>
        <taxon>Uroviricota</taxon>
        <taxon>Caudoviricetes</taxon>
        <taxon>Crassvirales</taxon>
        <taxon>Intestiviridae</taxon>
        <taxon>Obtuvirinae</taxon>
        <taxon>Hacihdavirus</taxon>
        <taxon>Hacihdavirus animalis</taxon>
    </lineage>
</organism>
<evidence type="ECO:0000313" key="1">
    <source>
        <dbReference type="EMBL" id="QOR59905.1"/>
    </source>
</evidence>
<dbReference type="KEGG" id="vg:65130437"/>
<accession>A0A7M1RZM8</accession>
<reference evidence="1 2" key="1">
    <citation type="submission" date="2020-07" db="EMBL/GenBank/DDBJ databases">
        <title>Taxonomic proposal: Crassvirales, a new order of highly abundant and diverse bacterial viruses.</title>
        <authorList>
            <person name="Shkoporov A.N."/>
            <person name="Stockdale S.R."/>
            <person name="Guerin E."/>
            <person name="Ross R.P."/>
            <person name="Hill C."/>
        </authorList>
    </citation>
    <scope>NUCLEOTIDE SEQUENCE [LARGE SCALE GENOMIC DNA]</scope>
</reference>
<dbReference type="Proteomes" id="UP000593898">
    <property type="component" value="Segment"/>
</dbReference>
<dbReference type="GeneID" id="65130437"/>
<proteinExistence type="predicted"/>
<sequence length="44" mass="5298">MNTNMFEQMTNEEIKEYLEEQEADIILNSLEWQERDYVDCALPA</sequence>